<dbReference type="InterPro" id="IPR001977">
    <property type="entry name" value="Depp_CoAkinase"/>
</dbReference>
<dbReference type="PANTHER" id="PTHR10695">
    <property type="entry name" value="DEPHOSPHO-COA KINASE-RELATED"/>
    <property type="match status" value="1"/>
</dbReference>
<dbReference type="SUPFAM" id="SSF52540">
    <property type="entry name" value="P-loop containing nucleoside triphosphate hydrolases"/>
    <property type="match status" value="1"/>
</dbReference>
<dbReference type="PROSITE" id="PS51219">
    <property type="entry name" value="DPCK"/>
    <property type="match status" value="1"/>
</dbReference>
<dbReference type="GO" id="GO:0016301">
    <property type="term" value="F:kinase activity"/>
    <property type="evidence" value="ECO:0007669"/>
    <property type="project" value="UniProtKB-KW"/>
</dbReference>
<dbReference type="NCBIfam" id="TIGR00152">
    <property type="entry name" value="dephospho-CoA kinase"/>
    <property type="match status" value="1"/>
</dbReference>
<name>A0ABQ8P349_9CRYT</name>
<dbReference type="Gene3D" id="3.40.50.300">
    <property type="entry name" value="P-loop containing nucleotide triphosphate hydrolases"/>
    <property type="match status" value="1"/>
</dbReference>
<organism evidence="3 4">
    <name type="scientific">Cryptosporidium canis</name>
    <dbReference type="NCBI Taxonomy" id="195482"/>
    <lineage>
        <taxon>Eukaryota</taxon>
        <taxon>Sar</taxon>
        <taxon>Alveolata</taxon>
        <taxon>Apicomplexa</taxon>
        <taxon>Conoidasida</taxon>
        <taxon>Coccidia</taxon>
        <taxon>Eucoccidiorida</taxon>
        <taxon>Eimeriorina</taxon>
        <taxon>Cryptosporidiidae</taxon>
        <taxon>Cryptosporidium</taxon>
    </lineage>
</organism>
<keyword evidence="3" id="KW-0418">Kinase</keyword>
<proteinExistence type="predicted"/>
<dbReference type="EMBL" id="JAPCXB010000141">
    <property type="protein sequence ID" value="KAJ1606460.1"/>
    <property type="molecule type" value="Genomic_DNA"/>
</dbReference>
<evidence type="ECO:0000256" key="1">
    <source>
        <dbReference type="ARBA" id="ARBA00022741"/>
    </source>
</evidence>
<evidence type="ECO:0000256" key="2">
    <source>
        <dbReference type="ARBA" id="ARBA00022840"/>
    </source>
</evidence>
<accession>A0ABQ8P349</accession>
<keyword evidence="3" id="KW-0808">Transferase</keyword>
<dbReference type="CDD" id="cd02022">
    <property type="entry name" value="DPCK"/>
    <property type="match status" value="1"/>
</dbReference>
<dbReference type="PANTHER" id="PTHR10695:SF46">
    <property type="entry name" value="BIFUNCTIONAL COENZYME A SYNTHASE-RELATED"/>
    <property type="match status" value="1"/>
</dbReference>
<keyword evidence="2" id="KW-0067">ATP-binding</keyword>
<keyword evidence="1" id="KW-0547">Nucleotide-binding</keyword>
<evidence type="ECO:0000313" key="3">
    <source>
        <dbReference type="EMBL" id="KAJ1606460.1"/>
    </source>
</evidence>
<dbReference type="Pfam" id="PF01121">
    <property type="entry name" value="CoaE"/>
    <property type="match status" value="1"/>
</dbReference>
<dbReference type="InterPro" id="IPR027417">
    <property type="entry name" value="P-loop_NTPase"/>
</dbReference>
<gene>
    <name evidence="3" type="ORF">OJ252_3163</name>
</gene>
<protein>
    <submittedName>
        <fullName evidence="3">Dephospho-CoA kinase</fullName>
    </submittedName>
</protein>
<dbReference type="Proteomes" id="UP001071777">
    <property type="component" value="Unassembled WGS sequence"/>
</dbReference>
<reference evidence="3" key="1">
    <citation type="submission" date="2022-10" db="EMBL/GenBank/DDBJ databases">
        <title>Adaptive evolution leads to modifications in subtelomeric GC content in a zoonotic Cryptosporidium species.</title>
        <authorList>
            <person name="Li J."/>
            <person name="Feng Y."/>
            <person name="Xiao L."/>
        </authorList>
    </citation>
    <scope>NUCLEOTIDE SEQUENCE</scope>
    <source>
        <strain evidence="3">25894</strain>
    </source>
</reference>
<evidence type="ECO:0000313" key="4">
    <source>
        <dbReference type="Proteomes" id="UP001071777"/>
    </source>
</evidence>
<comment type="caution">
    <text evidence="3">The sequence shown here is derived from an EMBL/GenBank/DDBJ whole genome shotgun (WGS) entry which is preliminary data.</text>
</comment>
<keyword evidence="4" id="KW-1185">Reference proteome</keyword>
<sequence>MDVISRQVVDIGEPAYHDILREFGDHLANQDGSLNRRLLRSIVFNDPEKRRKLNRITHRRIFFATMREILYYRVLLLLTRLRNVRAVLVSPLLFESKVFTWVCSPKYVVSAPREQQIKFLMDRDSCSKDIAEKMIDSQMSLDEKCKLADTVLSNNGSLQDLHQQVKNEFSIK</sequence>